<keyword evidence="2" id="KW-1185">Reference proteome</keyword>
<comment type="caution">
    <text evidence="1">The sequence shown here is derived from an EMBL/GenBank/DDBJ whole genome shotgun (WGS) entry which is preliminary data.</text>
</comment>
<dbReference type="RefSeq" id="WP_114401880.1">
    <property type="nucleotide sequence ID" value="NZ_QPGB01000001.1"/>
</dbReference>
<dbReference type="Gene3D" id="1.10.260.40">
    <property type="entry name" value="lambda repressor-like DNA-binding domains"/>
    <property type="match status" value="1"/>
</dbReference>
<proteinExistence type="predicted"/>
<dbReference type="Pfam" id="PF15943">
    <property type="entry name" value="YdaS_toxin"/>
    <property type="match status" value="1"/>
</dbReference>
<name>A0A368L7V4_9BURK</name>
<accession>A0A368L7V4</accession>
<dbReference type="Proteomes" id="UP000252357">
    <property type="component" value="Unassembled WGS sequence"/>
</dbReference>
<organism evidence="1 2">
    <name type="scientific">Parvibium lacunae</name>
    <dbReference type="NCBI Taxonomy" id="1888893"/>
    <lineage>
        <taxon>Bacteria</taxon>
        <taxon>Pseudomonadati</taxon>
        <taxon>Pseudomonadota</taxon>
        <taxon>Betaproteobacteria</taxon>
        <taxon>Burkholderiales</taxon>
        <taxon>Alcaligenaceae</taxon>
        <taxon>Parvibium</taxon>
    </lineage>
</organism>
<sequence length="72" mass="8163">MQLKDYLSEDRTRRTSLSAALGVTAPFLDQLSNGTRPVPPARCVEIERATLGRVTRKDLRPDWALIWPELVD</sequence>
<dbReference type="InterPro" id="IPR031856">
    <property type="entry name" value="YdaS_toxin-like"/>
</dbReference>
<evidence type="ECO:0000313" key="2">
    <source>
        <dbReference type="Proteomes" id="UP000252357"/>
    </source>
</evidence>
<dbReference type="GO" id="GO:0003677">
    <property type="term" value="F:DNA binding"/>
    <property type="evidence" value="ECO:0007669"/>
    <property type="project" value="InterPro"/>
</dbReference>
<protein>
    <recommendedName>
        <fullName evidence="3">XRE family transcriptional regulator</fullName>
    </recommendedName>
</protein>
<dbReference type="AlphaFoldDB" id="A0A368L7V4"/>
<evidence type="ECO:0000313" key="1">
    <source>
        <dbReference type="EMBL" id="RCS59733.1"/>
    </source>
</evidence>
<evidence type="ECO:0008006" key="3">
    <source>
        <dbReference type="Google" id="ProtNLM"/>
    </source>
</evidence>
<dbReference type="InterPro" id="IPR010982">
    <property type="entry name" value="Lambda_DNA-bd_dom_sf"/>
</dbReference>
<dbReference type="OrthoDB" id="6446140at2"/>
<dbReference type="EMBL" id="QPGB01000001">
    <property type="protein sequence ID" value="RCS59733.1"/>
    <property type="molecule type" value="Genomic_DNA"/>
</dbReference>
<dbReference type="SUPFAM" id="SSF47413">
    <property type="entry name" value="lambda repressor-like DNA-binding domains"/>
    <property type="match status" value="1"/>
</dbReference>
<gene>
    <name evidence="1" type="ORF">DU000_03220</name>
</gene>
<reference evidence="1 2" key="1">
    <citation type="journal article" date="2018" name="Int. J. Syst. Evol. Microbiol.">
        <title>Parvibium lacunae gen. nov., sp. nov., a new member of the family Alcaligenaceae isolated from a freshwater pond.</title>
        <authorList>
            <person name="Chen W.M."/>
            <person name="Xie P.B."/>
            <person name="Hsu M.Y."/>
            <person name="Sheu S.Y."/>
        </authorList>
    </citation>
    <scope>NUCLEOTIDE SEQUENCE [LARGE SCALE GENOMIC DNA]</scope>
    <source>
        <strain evidence="1 2">KMB9</strain>
    </source>
</reference>